<evidence type="ECO:0000313" key="2">
    <source>
        <dbReference type="EMBL" id="PLW41016.1"/>
    </source>
</evidence>
<dbReference type="EMBL" id="PGCJ01000174">
    <property type="protein sequence ID" value="PLW41016.1"/>
    <property type="molecule type" value="Genomic_DNA"/>
</dbReference>
<keyword evidence="3" id="KW-1185">Reference proteome</keyword>
<reference evidence="2 3" key="1">
    <citation type="submission" date="2017-11" db="EMBL/GenBank/DDBJ databases">
        <title>De novo assembly and phasing of dikaryotic genomes from two isolates of Puccinia coronata f. sp. avenae, the causal agent of oat crown rust.</title>
        <authorList>
            <person name="Miller M.E."/>
            <person name="Zhang Y."/>
            <person name="Omidvar V."/>
            <person name="Sperschneider J."/>
            <person name="Schwessinger B."/>
            <person name="Raley C."/>
            <person name="Palmer J.M."/>
            <person name="Garnica D."/>
            <person name="Upadhyaya N."/>
            <person name="Rathjen J."/>
            <person name="Taylor J.M."/>
            <person name="Park R.F."/>
            <person name="Dodds P.N."/>
            <person name="Hirsch C.D."/>
            <person name="Kianian S.F."/>
            <person name="Figueroa M."/>
        </authorList>
    </citation>
    <scope>NUCLEOTIDE SEQUENCE [LARGE SCALE GENOMIC DNA]</scope>
    <source>
        <strain evidence="2">12NC29</strain>
    </source>
</reference>
<dbReference type="EMBL" id="PGCJ01001342">
    <property type="protein sequence ID" value="PLW06194.1"/>
    <property type="molecule type" value="Genomic_DNA"/>
</dbReference>
<accession>A0A2N5UTP8</accession>
<name>A0A2N5UTP8_9BASI</name>
<proteinExistence type="predicted"/>
<dbReference type="Proteomes" id="UP000235388">
    <property type="component" value="Unassembled WGS sequence"/>
</dbReference>
<evidence type="ECO:0000313" key="3">
    <source>
        <dbReference type="Proteomes" id="UP000235388"/>
    </source>
</evidence>
<protein>
    <submittedName>
        <fullName evidence="2">Uncharacterized protein</fullName>
    </submittedName>
</protein>
<evidence type="ECO:0000313" key="1">
    <source>
        <dbReference type="EMBL" id="PLW06194.1"/>
    </source>
</evidence>
<dbReference type="AlphaFoldDB" id="A0A2N5UTP8"/>
<sequence length="237" mass="25631">MITCHPFLAFGQVPPTNLAANNPAAPAPQDPYHMDLTPADPAAAQYYSNYMYQPTSFQRYINTTTYPTSHAAQSHNSHAVINGAASDPDPTNAEVSASSLNVNTAYLKMSRAVYNDLINDSSGPVKSIISHVGQNVCYTYVNDKSHNKVTPPINVSCTQLNGSGAPLKINDSKGSTPESTIIPEIMSADHSHSPHNSICNPTHTQDEVLNLPDPAQAIHDEDLDPAIRLNGNYNIHW</sequence>
<comment type="caution">
    <text evidence="2">The sequence shown here is derived from an EMBL/GenBank/DDBJ whole genome shotgun (WGS) entry which is preliminary data.</text>
</comment>
<gene>
    <name evidence="2" type="ORF">PCANC_21407</name>
    <name evidence="1" type="ORF">PCANC_27144</name>
</gene>
<organism evidence="2 3">
    <name type="scientific">Puccinia coronata f. sp. avenae</name>
    <dbReference type="NCBI Taxonomy" id="200324"/>
    <lineage>
        <taxon>Eukaryota</taxon>
        <taxon>Fungi</taxon>
        <taxon>Dikarya</taxon>
        <taxon>Basidiomycota</taxon>
        <taxon>Pucciniomycotina</taxon>
        <taxon>Pucciniomycetes</taxon>
        <taxon>Pucciniales</taxon>
        <taxon>Pucciniaceae</taxon>
        <taxon>Puccinia</taxon>
    </lineage>
</organism>